<dbReference type="PANTHER" id="PTHR43612:SF3">
    <property type="entry name" value="TRIFUNCTIONAL ENZYME SUBUNIT ALPHA, MITOCHONDRIAL"/>
    <property type="match status" value="1"/>
</dbReference>
<dbReference type="AlphaFoldDB" id="A0A814T1V0"/>
<protein>
    <recommendedName>
        <fullName evidence="4">enoyl-CoA hydratase</fullName>
        <ecNumber evidence="4">4.2.1.17</ecNumber>
    </recommendedName>
</protein>
<evidence type="ECO:0000256" key="10">
    <source>
        <dbReference type="RuleBase" id="RU003707"/>
    </source>
</evidence>
<sequence>MTDLQQLKNIKLDYEDNIAIVQLNQENSKVNTLSRKMMNEFVPVFNHLKKDDNIKGIIVISAKPGSFIAGADINMFESVKSRDELYQMSRNGQEIMNQIEQSSKPIIAAIAGSCLGGGFEVALACHYRIGMNDKRTGFGVPEVKLGLLPGAGGTQRLLKNLSLSDALDLILTGKEIKAKKAKAMGLVDILVEPIRSDVQDMEEQNIEYLRSIAIRKVKYVFNH</sequence>
<comment type="pathway">
    <text evidence="1">Lipid metabolism; fatty acid beta-oxidation.</text>
</comment>
<dbReference type="EC" id="4.2.1.17" evidence="4"/>
<keyword evidence="9" id="KW-0511">Multifunctional enzyme</keyword>
<comment type="similarity">
    <text evidence="3">In the N-terminal section; belongs to the enoyl-CoA hydratase/isomerase family.</text>
</comment>
<keyword evidence="8" id="KW-0456">Lyase</keyword>
<dbReference type="PROSITE" id="PS00166">
    <property type="entry name" value="ENOYL_COA_HYDRATASE"/>
    <property type="match status" value="1"/>
</dbReference>
<keyword evidence="6" id="KW-0520">NAD</keyword>
<dbReference type="Gene3D" id="3.90.226.10">
    <property type="entry name" value="2-enoyl-CoA Hydratase, Chain A, domain 1"/>
    <property type="match status" value="1"/>
</dbReference>
<keyword evidence="12" id="KW-1185">Reference proteome</keyword>
<evidence type="ECO:0000256" key="8">
    <source>
        <dbReference type="ARBA" id="ARBA00023239"/>
    </source>
</evidence>
<evidence type="ECO:0000256" key="6">
    <source>
        <dbReference type="ARBA" id="ARBA00023027"/>
    </source>
</evidence>
<dbReference type="InterPro" id="IPR029045">
    <property type="entry name" value="ClpP/crotonase-like_dom_sf"/>
</dbReference>
<dbReference type="Proteomes" id="UP000663870">
    <property type="component" value="Unassembled WGS sequence"/>
</dbReference>
<dbReference type="PANTHER" id="PTHR43612">
    <property type="entry name" value="TRIFUNCTIONAL ENZYME SUBUNIT ALPHA"/>
    <property type="match status" value="1"/>
</dbReference>
<dbReference type="InterPro" id="IPR001753">
    <property type="entry name" value="Enoyl-CoA_hydra/iso"/>
</dbReference>
<dbReference type="CDD" id="cd06558">
    <property type="entry name" value="crotonase-like"/>
    <property type="match status" value="1"/>
</dbReference>
<comment type="similarity">
    <text evidence="2">In the central section; belongs to the 3-hydroxyacyl-CoA dehydrogenase family.</text>
</comment>
<dbReference type="GO" id="GO:0006635">
    <property type="term" value="P:fatty acid beta-oxidation"/>
    <property type="evidence" value="ECO:0007669"/>
    <property type="project" value="TreeGrafter"/>
</dbReference>
<dbReference type="InterPro" id="IPR018376">
    <property type="entry name" value="Enoyl-CoA_hyd/isom_CS"/>
</dbReference>
<evidence type="ECO:0000256" key="9">
    <source>
        <dbReference type="ARBA" id="ARBA00023268"/>
    </source>
</evidence>
<dbReference type="GO" id="GO:0004300">
    <property type="term" value="F:enoyl-CoA hydratase activity"/>
    <property type="evidence" value="ECO:0007669"/>
    <property type="project" value="UniProtKB-EC"/>
</dbReference>
<evidence type="ECO:0000256" key="2">
    <source>
        <dbReference type="ARBA" id="ARBA00007005"/>
    </source>
</evidence>
<organism evidence="11 12">
    <name type="scientific">Rotaria sordida</name>
    <dbReference type="NCBI Taxonomy" id="392033"/>
    <lineage>
        <taxon>Eukaryota</taxon>
        <taxon>Metazoa</taxon>
        <taxon>Spiralia</taxon>
        <taxon>Gnathifera</taxon>
        <taxon>Rotifera</taxon>
        <taxon>Eurotatoria</taxon>
        <taxon>Bdelloidea</taxon>
        <taxon>Philodinida</taxon>
        <taxon>Philodinidae</taxon>
        <taxon>Rotaria</taxon>
    </lineage>
</organism>
<evidence type="ECO:0000313" key="12">
    <source>
        <dbReference type="Proteomes" id="UP000663870"/>
    </source>
</evidence>
<dbReference type="GO" id="GO:0016509">
    <property type="term" value="F:long-chain (3S)-3-hydroxyacyl-CoA dehydrogenase (NAD+) activity"/>
    <property type="evidence" value="ECO:0007669"/>
    <property type="project" value="TreeGrafter"/>
</dbReference>
<comment type="caution">
    <text evidence="11">The sequence shown here is derived from an EMBL/GenBank/DDBJ whole genome shotgun (WGS) entry which is preliminary data.</text>
</comment>
<reference evidence="11" key="1">
    <citation type="submission" date="2021-02" db="EMBL/GenBank/DDBJ databases">
        <authorList>
            <person name="Nowell W R."/>
        </authorList>
    </citation>
    <scope>NUCLEOTIDE SEQUENCE</scope>
</reference>
<dbReference type="InterPro" id="IPR050136">
    <property type="entry name" value="FA_oxidation_alpha_subunit"/>
</dbReference>
<accession>A0A814T1V0</accession>
<comment type="similarity">
    <text evidence="10">Belongs to the enoyl-CoA hydratase/isomerase family.</text>
</comment>
<evidence type="ECO:0000256" key="1">
    <source>
        <dbReference type="ARBA" id="ARBA00005005"/>
    </source>
</evidence>
<dbReference type="GO" id="GO:0016507">
    <property type="term" value="C:mitochondrial fatty acid beta-oxidation multienzyme complex"/>
    <property type="evidence" value="ECO:0007669"/>
    <property type="project" value="TreeGrafter"/>
</dbReference>
<dbReference type="Pfam" id="PF00378">
    <property type="entry name" value="ECH_1"/>
    <property type="match status" value="1"/>
</dbReference>
<gene>
    <name evidence="11" type="ORF">JXQ802_LOCUS21892</name>
</gene>
<dbReference type="FunFam" id="3.90.226.10:FF:000011">
    <property type="entry name" value="Fatty acid oxidation complex subunit alpha"/>
    <property type="match status" value="1"/>
</dbReference>
<keyword evidence="5" id="KW-0276">Fatty acid metabolism</keyword>
<evidence type="ECO:0000256" key="5">
    <source>
        <dbReference type="ARBA" id="ARBA00022832"/>
    </source>
</evidence>
<evidence type="ECO:0000313" key="11">
    <source>
        <dbReference type="EMBL" id="CAF1154023.1"/>
    </source>
</evidence>
<evidence type="ECO:0000256" key="7">
    <source>
        <dbReference type="ARBA" id="ARBA00023098"/>
    </source>
</evidence>
<keyword evidence="7" id="KW-0443">Lipid metabolism</keyword>
<dbReference type="SUPFAM" id="SSF52096">
    <property type="entry name" value="ClpP/crotonase"/>
    <property type="match status" value="1"/>
</dbReference>
<proteinExistence type="inferred from homology"/>
<evidence type="ECO:0000256" key="3">
    <source>
        <dbReference type="ARBA" id="ARBA00008750"/>
    </source>
</evidence>
<evidence type="ECO:0000256" key="4">
    <source>
        <dbReference type="ARBA" id="ARBA00012076"/>
    </source>
</evidence>
<name>A0A814T1V0_9BILA</name>
<dbReference type="EMBL" id="CAJNOL010000653">
    <property type="protein sequence ID" value="CAF1154023.1"/>
    <property type="molecule type" value="Genomic_DNA"/>
</dbReference>